<dbReference type="SUPFAM" id="SSF48452">
    <property type="entry name" value="TPR-like"/>
    <property type="match status" value="1"/>
</dbReference>
<dbReference type="Proteomes" id="UP000000560">
    <property type="component" value="Chromosome VII"/>
</dbReference>
<dbReference type="EMBL" id="BN001307">
    <property type="protein sequence ID" value="CBF86820.1"/>
    <property type="molecule type" value="Genomic_DNA"/>
</dbReference>
<dbReference type="InterPro" id="IPR011990">
    <property type="entry name" value="TPR-like_helical_dom_sf"/>
</dbReference>
<feature type="domain" description="Nephrocystin 3-like N-terminal" evidence="2">
    <location>
        <begin position="179"/>
        <end position="348"/>
    </location>
</feature>
<evidence type="ECO:0000256" key="1">
    <source>
        <dbReference type="ARBA" id="ARBA00022737"/>
    </source>
</evidence>
<proteinExistence type="predicted"/>
<dbReference type="OMA" id="ICRSTHE"/>
<evidence type="ECO:0000313" key="3">
    <source>
        <dbReference type="EMBL" id="CBF86820.1"/>
    </source>
</evidence>
<name>C8VNY6_EMENI</name>
<dbReference type="OrthoDB" id="2913095at2759"/>
<dbReference type="CDD" id="cd19669">
    <property type="entry name" value="UBR-box"/>
    <property type="match status" value="1"/>
</dbReference>
<dbReference type="Gene3D" id="1.25.40.10">
    <property type="entry name" value="Tetratricopeptide repeat domain"/>
    <property type="match status" value="1"/>
</dbReference>
<dbReference type="GeneID" id="74896326"/>
<dbReference type="VEuPathDB" id="FungiDB:AN10302"/>
<dbReference type="eggNOG" id="ENOG502SJ2V">
    <property type="taxonomic scope" value="Eukaryota"/>
</dbReference>
<dbReference type="AlphaFoldDB" id="C8VNY6"/>
<dbReference type="Pfam" id="PF24883">
    <property type="entry name" value="NPHP3_N"/>
    <property type="match status" value="1"/>
</dbReference>
<dbReference type="RefSeq" id="XP_050468887.1">
    <property type="nucleotide sequence ID" value="XM_050613045.1"/>
</dbReference>
<evidence type="ECO:0000313" key="4">
    <source>
        <dbReference type="Proteomes" id="UP000000560"/>
    </source>
</evidence>
<dbReference type="InterPro" id="IPR056884">
    <property type="entry name" value="NPHP3-like_N"/>
</dbReference>
<reference evidence="4" key="1">
    <citation type="journal article" date="2005" name="Nature">
        <title>Sequencing of Aspergillus nidulans and comparative analysis with A. fumigatus and A. oryzae.</title>
        <authorList>
            <person name="Galagan J.E."/>
            <person name="Calvo S.E."/>
            <person name="Cuomo C."/>
            <person name="Ma L.J."/>
            <person name="Wortman J.R."/>
            <person name="Batzoglou S."/>
            <person name="Lee S.I."/>
            <person name="Basturkmen M."/>
            <person name="Spevak C.C."/>
            <person name="Clutterbuck J."/>
            <person name="Kapitonov V."/>
            <person name="Jurka J."/>
            <person name="Scazzocchio C."/>
            <person name="Farman M."/>
            <person name="Butler J."/>
            <person name="Purcell S."/>
            <person name="Harris S."/>
            <person name="Braus G.H."/>
            <person name="Draht O."/>
            <person name="Busch S."/>
            <person name="D'Enfert C."/>
            <person name="Bouchier C."/>
            <person name="Goldman G.H."/>
            <person name="Bell-Pedersen D."/>
            <person name="Griffiths-Jones S."/>
            <person name="Doonan J.H."/>
            <person name="Yu J."/>
            <person name="Vienken K."/>
            <person name="Pain A."/>
            <person name="Freitag M."/>
            <person name="Selker E.U."/>
            <person name="Archer D.B."/>
            <person name="Penalva M.A."/>
            <person name="Oakley B.R."/>
            <person name="Momany M."/>
            <person name="Tanaka T."/>
            <person name="Kumagai T."/>
            <person name="Asai K."/>
            <person name="Machida M."/>
            <person name="Nierman W.C."/>
            <person name="Denning D.W."/>
            <person name="Caddick M."/>
            <person name="Hynes M."/>
            <person name="Paoletti M."/>
            <person name="Fischer R."/>
            <person name="Miller B."/>
            <person name="Dyer P."/>
            <person name="Sachs M.S."/>
            <person name="Osmani S.A."/>
            <person name="Birren B.W."/>
        </authorList>
    </citation>
    <scope>NUCLEOTIDE SEQUENCE [LARGE SCALE GENOMIC DNA]</scope>
    <source>
        <strain evidence="4">FGSC A4 / ATCC 38163 / CBS 112.46 / NRRL 194 / M139</strain>
    </source>
</reference>
<sequence length="1253" mass="143986">MISAWQGYQAIFEELANLLSQCAEYLERLEYHIRAGMDTNLSRVSAQHLLLFVEICSRTVRLRSKRTKLLAFTKIFFMQEDMVADLLDQMQRLVDKENRLVGAQTLALAAEAAEASQAALAVTQGLVDTLTREKDTTSMNRLLLRTLGFDASKMDERTQEPEASWTTIHRNYMRRRIKGTGEWVFEEPLYRAWFAGEGAPILAIEGKEGSGKSYLASTIISWLKQQRAAGARTKRISTAFYFVEGDSREELKKATNLESVAKSLVWQFAQAERRYLKSVTGICERMGEVDPRDISKHLLFWNEDLVHMDVTFYIVIDGLGDAVGEGMIRFLARASKLIHGRETRVLVTGDPRCFDQLAQQEGIKFDRMTIEQRNAGDVQQYISRRMDDMPALRIGTRRKGITCLRRRIQERLAEQAKGDYLTIDTALDTIQECEYVADIERALDSAGRERSEQILEEIRHLNDQLTEGEIAEVNEIVRWIVYGAERLTPSQLSAALDLRRGQPSLLPLEDKIKSKYRIFEVDRIGRVDFRSTDIEELIRRGYHSSRLQKDDDNFQDHGITPEESAMVQHFLRTVCPPEVYKRLNLDAYLEQKQQRRNKGALRCEDQHTGQTLMALACLRVLNGPIDPQRSLLLPYAYSYLVQHLSAVDLALADDSALAKVGSELVMLFTKGDSLDVLLKNDEFITSPLIRWRVRHDLLEKDESVRQVARWLADSAVIADIKDEGSRQWLAKIVSDENHLMRPGAEWMAHRLLQQPHFRPFTRDAFLFILAFLNKIKGNGHVPEVTYTPTLEEINEVESWCASVLGEDVKKRSSLWHVQLGILSQYFKYRAEAESRARHALALDSNDFRASTLLAEIIGPAEGIDLLESAARNLEYDQEWTKGAFNRMELAKMLNTLGVLYWKNKLYNQTVAVCRRALIFDFTDYYRVFEIMQMYSKQGRWGDIVDLLEVIRDHSTEVNNLGEMVEVFAERPYFHSFLLKVIQETERIDLLDAMYEISIARLKYTEQYVQLCHVRCAYGEALYGVPNRRAEAIKQWEQAIQQDLPRGNKYSLLPQLISKLGPIYVDMAERADNPSLYLQKISSLVPDSISETASFVGPQIYLARYWYGQGDHIQAKQMVRETVQQALDLLCDEDAENDAFAFQRLLSVFVPLGDNKNTEVCVQMLARIGGKVLCDGDCGHIWGYGEGMWWCRDCVNTNFNGACYQKLCEGEFKFSVCHRGHEFFYIRAQESRMKVDVIDEQWIAKIRREYLGVS</sequence>
<dbReference type="InParanoid" id="C8VNY6"/>
<reference evidence="4" key="2">
    <citation type="journal article" date="2009" name="Fungal Genet. Biol.">
        <title>The 2008 update of the Aspergillus nidulans genome annotation: a community effort.</title>
        <authorList>
            <person name="Wortman J.R."/>
            <person name="Gilsenan J.M."/>
            <person name="Joardar V."/>
            <person name="Deegan J."/>
            <person name="Clutterbuck J."/>
            <person name="Andersen M.R."/>
            <person name="Archer D."/>
            <person name="Bencina M."/>
            <person name="Braus G."/>
            <person name="Coutinho P."/>
            <person name="von Dohren H."/>
            <person name="Doonan J."/>
            <person name="Driessen A.J."/>
            <person name="Durek P."/>
            <person name="Espeso E."/>
            <person name="Fekete E."/>
            <person name="Flipphi M."/>
            <person name="Estrada C.G."/>
            <person name="Geysens S."/>
            <person name="Goldman G."/>
            <person name="de Groot P.W."/>
            <person name="Hansen K."/>
            <person name="Harris S.D."/>
            <person name="Heinekamp T."/>
            <person name="Helmstaedt K."/>
            <person name="Henrissat B."/>
            <person name="Hofmann G."/>
            <person name="Homan T."/>
            <person name="Horio T."/>
            <person name="Horiuchi H."/>
            <person name="James S."/>
            <person name="Jones M."/>
            <person name="Karaffa L."/>
            <person name="Karanyi Z."/>
            <person name="Kato M."/>
            <person name="Keller N."/>
            <person name="Kelly D.E."/>
            <person name="Kiel J.A."/>
            <person name="Kim J.M."/>
            <person name="van der Klei I.J."/>
            <person name="Klis F.M."/>
            <person name="Kovalchuk A."/>
            <person name="Krasevec N."/>
            <person name="Kubicek C.P."/>
            <person name="Liu B."/>
            <person name="Maccabe A."/>
            <person name="Meyer V."/>
            <person name="Mirabito P."/>
            <person name="Miskei M."/>
            <person name="Mos M."/>
            <person name="Mullins J."/>
            <person name="Nelson D.R."/>
            <person name="Nielsen J."/>
            <person name="Oakley B.R."/>
            <person name="Osmani S.A."/>
            <person name="Pakula T."/>
            <person name="Paszewski A."/>
            <person name="Paulsen I."/>
            <person name="Pilsyk S."/>
            <person name="Pocsi I."/>
            <person name="Punt P.J."/>
            <person name="Ram A.F."/>
            <person name="Ren Q."/>
            <person name="Robellet X."/>
            <person name="Robson G."/>
            <person name="Seiboth B."/>
            <person name="van Solingen P."/>
            <person name="Specht T."/>
            <person name="Sun J."/>
            <person name="Taheri-Talesh N."/>
            <person name="Takeshita N."/>
            <person name="Ussery D."/>
            <person name="vanKuyk P.A."/>
            <person name="Visser H."/>
            <person name="van de Vondervoort P.J."/>
            <person name="de Vries R.P."/>
            <person name="Walton J."/>
            <person name="Xiang X."/>
            <person name="Xiong Y."/>
            <person name="Zeng A.P."/>
            <person name="Brandt B.W."/>
            <person name="Cornell M.J."/>
            <person name="van den Hondel C.A."/>
            <person name="Visser J."/>
            <person name="Oliver S.G."/>
            <person name="Turner G."/>
        </authorList>
    </citation>
    <scope>GENOME REANNOTATION</scope>
    <source>
        <strain evidence="4">FGSC A4 / ATCC 38163 / CBS 112.46 / NRRL 194 / M139</strain>
    </source>
</reference>
<dbReference type="PANTHER" id="PTHR10039">
    <property type="entry name" value="AMELOGENIN"/>
    <property type="match status" value="1"/>
</dbReference>
<dbReference type="HOGENOM" id="CLU_001466_0_1_1"/>
<keyword evidence="4" id="KW-1185">Reference proteome</keyword>
<dbReference type="KEGG" id="ani:ANIA_10302"/>
<keyword evidence="1" id="KW-0677">Repeat</keyword>
<gene>
    <name evidence="3" type="ORF">ANIA_10302</name>
</gene>
<protein>
    <recommendedName>
        <fullName evidence="2">Nephrocystin 3-like N-terminal domain-containing protein</fullName>
    </recommendedName>
</protein>
<evidence type="ECO:0000259" key="2">
    <source>
        <dbReference type="Pfam" id="PF24883"/>
    </source>
</evidence>
<accession>C8VNY6</accession>
<organism evidence="3 4">
    <name type="scientific">Emericella nidulans (strain FGSC A4 / ATCC 38163 / CBS 112.46 / NRRL 194 / M139)</name>
    <name type="common">Aspergillus nidulans</name>
    <dbReference type="NCBI Taxonomy" id="227321"/>
    <lineage>
        <taxon>Eukaryota</taxon>
        <taxon>Fungi</taxon>
        <taxon>Dikarya</taxon>
        <taxon>Ascomycota</taxon>
        <taxon>Pezizomycotina</taxon>
        <taxon>Eurotiomycetes</taxon>
        <taxon>Eurotiomycetidae</taxon>
        <taxon>Eurotiales</taxon>
        <taxon>Aspergillaceae</taxon>
        <taxon>Aspergillus</taxon>
        <taxon>Aspergillus subgen. Nidulantes</taxon>
    </lineage>
</organism>
<dbReference type="PANTHER" id="PTHR10039:SF17">
    <property type="entry name" value="FUNGAL STAND N-TERMINAL GOODBYE DOMAIN-CONTAINING PROTEIN-RELATED"/>
    <property type="match status" value="1"/>
</dbReference>